<keyword evidence="2" id="KW-1185">Reference proteome</keyword>
<evidence type="ECO:0000313" key="1">
    <source>
        <dbReference type="EMBL" id="MDC0723558.1"/>
    </source>
</evidence>
<evidence type="ECO:0000313" key="2">
    <source>
        <dbReference type="Proteomes" id="UP001221686"/>
    </source>
</evidence>
<accession>A0ABT5EF39</accession>
<gene>
    <name evidence="1" type="ORF">POL25_42140</name>
</gene>
<proteinExistence type="predicted"/>
<protein>
    <submittedName>
        <fullName evidence="1">Uncharacterized protein</fullName>
    </submittedName>
</protein>
<dbReference type="Proteomes" id="UP001221686">
    <property type="component" value="Unassembled WGS sequence"/>
</dbReference>
<reference evidence="1 2" key="1">
    <citation type="submission" date="2022-11" db="EMBL/GenBank/DDBJ databases">
        <title>Minimal conservation of predation-associated metabolite biosynthetic gene clusters underscores biosynthetic potential of Myxococcota including descriptions for ten novel species: Archangium lansinium sp. nov., Myxococcus landrumus sp. nov., Nannocystis bai.</title>
        <authorList>
            <person name="Ahearne A."/>
            <person name="Stevens C."/>
            <person name="Dowd S."/>
        </authorList>
    </citation>
    <scope>NUCLEOTIDE SEQUENCE [LARGE SCALE GENOMIC DNA]</scope>
    <source>
        <strain evidence="1 2">BB15-2</strain>
    </source>
</reference>
<dbReference type="EMBL" id="JAQNDL010000005">
    <property type="protein sequence ID" value="MDC0723558.1"/>
    <property type="molecule type" value="Genomic_DNA"/>
</dbReference>
<dbReference type="RefSeq" id="WP_272092102.1">
    <property type="nucleotide sequence ID" value="NZ_JAQNDL010000005.1"/>
</dbReference>
<organism evidence="1 2">
    <name type="scientific">Nannocystis bainbridge</name>
    <dbReference type="NCBI Taxonomy" id="2995303"/>
    <lineage>
        <taxon>Bacteria</taxon>
        <taxon>Pseudomonadati</taxon>
        <taxon>Myxococcota</taxon>
        <taxon>Polyangia</taxon>
        <taxon>Nannocystales</taxon>
        <taxon>Nannocystaceae</taxon>
        <taxon>Nannocystis</taxon>
    </lineage>
</organism>
<comment type="caution">
    <text evidence="1">The sequence shown here is derived from an EMBL/GenBank/DDBJ whole genome shotgun (WGS) entry which is preliminary data.</text>
</comment>
<name>A0ABT5EF39_9BACT</name>
<sequence>MTLLAALEALVREVERLFPADGEAFSALAGPLDELRRMLAATGDAPVDVGPRLDLLEDLLEARLRTRGWPAVGR</sequence>